<feature type="compositionally biased region" description="Basic and acidic residues" evidence="11">
    <location>
        <begin position="163"/>
        <end position="173"/>
    </location>
</feature>
<keyword evidence="9" id="KW-0687">Ribonucleoprotein</keyword>
<dbReference type="GeneID" id="42002166"/>
<dbReference type="EMBL" id="QEAO01000003">
    <property type="protein sequence ID" value="TPX37123.1"/>
    <property type="molecule type" value="Genomic_DNA"/>
</dbReference>
<dbReference type="SMART" id="SM00360">
    <property type="entry name" value="RRM"/>
    <property type="match status" value="2"/>
</dbReference>
<keyword evidence="14" id="KW-1185">Reference proteome</keyword>
<evidence type="ECO:0000259" key="12">
    <source>
        <dbReference type="PROSITE" id="PS50102"/>
    </source>
</evidence>
<feature type="region of interest" description="Disordered" evidence="11">
    <location>
        <begin position="104"/>
        <end position="177"/>
    </location>
</feature>
<comment type="caution">
    <text evidence="13">The sequence shown here is derived from an EMBL/GenBank/DDBJ whole genome shotgun (WGS) entry which is preliminary data.</text>
</comment>
<dbReference type="FunFam" id="3.30.70.330:FF:000039">
    <property type="entry name" value="U1 small nuclear ribonucleoprotein A"/>
    <property type="match status" value="1"/>
</dbReference>
<evidence type="ECO:0000256" key="4">
    <source>
        <dbReference type="ARBA" id="ARBA00022728"/>
    </source>
</evidence>
<feature type="domain" description="RRM" evidence="12">
    <location>
        <begin position="181"/>
        <end position="255"/>
    </location>
</feature>
<accession>A0A507CHP3</accession>
<dbReference type="SUPFAM" id="SSF54928">
    <property type="entry name" value="RNA-binding domain, RBD"/>
    <property type="match status" value="2"/>
</dbReference>
<sequence>MSANSIQPNNTLYVTAINEKVKKLELRRQLYNLFSQYGKVVDVVATRREGQRGQAFIVFAQLTGASSALRALQGFPFYDNPLKIAYARTKSNAIKMMEGVYVEARKPKSKKADDDDETAAESSAPKKRVREDEDVNGKPHANGKRLKGDSSQPEEEEDDRMDVDEQPKEKTNETAEAPPYRILYVQNLPPGVTDQMLSMLFTQYPGFKEVRMVPGKPGIAFIEYENEEQAVVARRELNNFKLSPQREMAVNFAQRMGASK</sequence>
<keyword evidence="3" id="KW-0507">mRNA processing</keyword>
<dbReference type="FunFam" id="3.30.70.330:FF:000029">
    <property type="entry name" value="U2 small nuclear ribonucleoprotein B"/>
    <property type="match status" value="1"/>
</dbReference>
<dbReference type="OrthoDB" id="277802at2759"/>
<dbReference type="AlphaFoldDB" id="A0A507CHP3"/>
<dbReference type="InterPro" id="IPR012677">
    <property type="entry name" value="Nucleotide-bd_a/b_plait_sf"/>
</dbReference>
<feature type="compositionally biased region" description="Acidic residues" evidence="11">
    <location>
        <begin position="152"/>
        <end position="162"/>
    </location>
</feature>
<keyword evidence="5" id="KW-0677">Repeat</keyword>
<evidence type="ECO:0000256" key="9">
    <source>
        <dbReference type="ARBA" id="ARBA00023274"/>
    </source>
</evidence>
<evidence type="ECO:0000313" key="13">
    <source>
        <dbReference type="EMBL" id="TPX37123.1"/>
    </source>
</evidence>
<keyword evidence="8" id="KW-0539">Nucleus</keyword>
<dbReference type="Proteomes" id="UP000319731">
    <property type="component" value="Unassembled WGS sequence"/>
</dbReference>
<proteinExistence type="inferred from homology"/>
<evidence type="ECO:0000256" key="3">
    <source>
        <dbReference type="ARBA" id="ARBA00022664"/>
    </source>
</evidence>
<dbReference type="GO" id="GO:0005681">
    <property type="term" value="C:spliceosomal complex"/>
    <property type="evidence" value="ECO:0007669"/>
    <property type="project" value="UniProtKB-KW"/>
</dbReference>
<dbReference type="GO" id="GO:0003723">
    <property type="term" value="F:RNA binding"/>
    <property type="evidence" value="ECO:0007669"/>
    <property type="project" value="UniProtKB-UniRule"/>
</dbReference>
<keyword evidence="6 10" id="KW-0694">RNA-binding</keyword>
<evidence type="ECO:0000256" key="6">
    <source>
        <dbReference type="ARBA" id="ARBA00022884"/>
    </source>
</evidence>
<evidence type="ECO:0000256" key="11">
    <source>
        <dbReference type="SAM" id="MobiDB-lite"/>
    </source>
</evidence>
<feature type="compositionally biased region" description="Basic and acidic residues" evidence="11">
    <location>
        <begin position="104"/>
        <end position="113"/>
    </location>
</feature>
<organism evidence="13 14">
    <name type="scientific">Synchytrium microbalum</name>
    <dbReference type="NCBI Taxonomy" id="1806994"/>
    <lineage>
        <taxon>Eukaryota</taxon>
        <taxon>Fungi</taxon>
        <taxon>Fungi incertae sedis</taxon>
        <taxon>Chytridiomycota</taxon>
        <taxon>Chytridiomycota incertae sedis</taxon>
        <taxon>Chytridiomycetes</taxon>
        <taxon>Synchytriales</taxon>
        <taxon>Synchytriaceae</taxon>
        <taxon>Synchytrium</taxon>
    </lineage>
</organism>
<dbReference type="GO" id="GO:0008380">
    <property type="term" value="P:RNA splicing"/>
    <property type="evidence" value="ECO:0007669"/>
    <property type="project" value="UniProtKB-KW"/>
</dbReference>
<dbReference type="GO" id="GO:0006397">
    <property type="term" value="P:mRNA processing"/>
    <property type="evidence" value="ECO:0007669"/>
    <property type="project" value="UniProtKB-KW"/>
</dbReference>
<evidence type="ECO:0000313" key="14">
    <source>
        <dbReference type="Proteomes" id="UP000319731"/>
    </source>
</evidence>
<name>A0A507CHP3_9FUNG</name>
<keyword evidence="7" id="KW-0508">mRNA splicing</keyword>
<evidence type="ECO:0000256" key="7">
    <source>
        <dbReference type="ARBA" id="ARBA00023187"/>
    </source>
</evidence>
<comment type="similarity">
    <text evidence="2">Belongs to the RRM U1 A/B'' family.</text>
</comment>
<dbReference type="InterPro" id="IPR035979">
    <property type="entry name" value="RBD_domain_sf"/>
</dbReference>
<feature type="domain" description="RRM" evidence="12">
    <location>
        <begin position="10"/>
        <end position="89"/>
    </location>
</feature>
<dbReference type="Gene3D" id="3.30.70.330">
    <property type="match status" value="2"/>
</dbReference>
<evidence type="ECO:0000256" key="2">
    <source>
        <dbReference type="ARBA" id="ARBA00007243"/>
    </source>
</evidence>
<dbReference type="CDD" id="cd12246">
    <property type="entry name" value="RRM1_U1A_like"/>
    <property type="match status" value="1"/>
</dbReference>
<keyword evidence="4" id="KW-0747">Spliceosome</keyword>
<dbReference type="InterPro" id="IPR000504">
    <property type="entry name" value="RRM_dom"/>
</dbReference>
<dbReference type="CDD" id="cd12247">
    <property type="entry name" value="RRM2_U1A_like"/>
    <property type="match status" value="1"/>
</dbReference>
<evidence type="ECO:0000256" key="1">
    <source>
        <dbReference type="ARBA" id="ARBA00004123"/>
    </source>
</evidence>
<dbReference type="PANTHER" id="PTHR10501">
    <property type="entry name" value="U1 SMALL NUCLEAR RIBONUCLEOPROTEIN A/U2 SMALL NUCLEAR RIBONUCLEOPROTEIN B"/>
    <property type="match status" value="1"/>
</dbReference>
<reference evidence="13 14" key="1">
    <citation type="journal article" date="2019" name="Sci. Rep.">
        <title>Comparative genomics of chytrid fungi reveal insights into the obligate biotrophic and pathogenic lifestyle of Synchytrium endobioticum.</title>
        <authorList>
            <person name="van de Vossenberg B.T.L.H."/>
            <person name="Warris S."/>
            <person name="Nguyen H.D.T."/>
            <person name="van Gent-Pelzer M.P.E."/>
            <person name="Joly D.L."/>
            <person name="van de Geest H.C."/>
            <person name="Bonants P.J.M."/>
            <person name="Smith D.S."/>
            <person name="Levesque C.A."/>
            <person name="van der Lee T.A.J."/>
        </authorList>
    </citation>
    <scope>NUCLEOTIDE SEQUENCE [LARGE SCALE GENOMIC DNA]</scope>
    <source>
        <strain evidence="13 14">JEL517</strain>
    </source>
</reference>
<evidence type="ECO:0000256" key="5">
    <source>
        <dbReference type="ARBA" id="ARBA00022737"/>
    </source>
</evidence>
<evidence type="ECO:0000256" key="8">
    <source>
        <dbReference type="ARBA" id="ARBA00023242"/>
    </source>
</evidence>
<comment type="subcellular location">
    <subcellularLocation>
        <location evidence="1">Nucleus</location>
    </subcellularLocation>
</comment>
<gene>
    <name evidence="13" type="ORF">SmJEL517_g00941</name>
</gene>
<protein>
    <recommendedName>
        <fullName evidence="12">RRM domain-containing protein</fullName>
    </recommendedName>
</protein>
<evidence type="ECO:0000256" key="10">
    <source>
        <dbReference type="PROSITE-ProRule" id="PRU00176"/>
    </source>
</evidence>
<dbReference type="PROSITE" id="PS50102">
    <property type="entry name" value="RRM"/>
    <property type="match status" value="2"/>
</dbReference>
<dbReference type="Pfam" id="PF00076">
    <property type="entry name" value="RRM_1"/>
    <property type="match status" value="2"/>
</dbReference>
<dbReference type="RefSeq" id="XP_031027193.1">
    <property type="nucleotide sequence ID" value="XM_031166869.1"/>
</dbReference>
<dbReference type="STRING" id="1806994.A0A507CHP3"/>
<dbReference type="GO" id="GO:0030532">
    <property type="term" value="C:small nuclear ribonucleoprotein complex"/>
    <property type="evidence" value="ECO:0007669"/>
    <property type="project" value="UniProtKB-ARBA"/>
</dbReference>